<protein>
    <submittedName>
        <fullName evidence="2">Uncharacterized protein</fullName>
    </submittedName>
</protein>
<keyword evidence="3" id="KW-1185">Reference proteome</keyword>
<sequence length="679" mass="71564">MDKSKWQPLVCISVSFGWMFAVYKHTKKFQSPSSMSSENSSSPWNVAPASSPESASPWAVSPFQTSNPFKSPVTSSSSPTETEPEPDTASYAVAEGLPSKKETTPIFAAAFEPAKGAEKPVASSSAWTVPPVAEAKETVSRSAWTSAVSVAAEEVKKTTSAVVKDVRVPVVEEDAEEVKESIVNKEEYQVEEQTEDDLTGVEALQEVSASAWTTAPFQARAEPTPVVVEFISEEVTIVEEDEVSDESLGDSPVAVKSVREAPAPMVDEFVVLHNEAANEGTSVATSDGSWTTESVQEEILSVATEADTVLKEPGNVTGTVESVVNTAVVASNEEPLYAEKAPSEAASAWTVAPVQKKSSEADDCTASPVREEVLPAKVAALVSVVKTPEPIAESSKPIVESSNPAVKSREPVMETSEPIAAASKPMVEVHIAEGAPSTSTWNSTPVQVEVLKEVAHAAVDTTKQDFEATIESVKAPAEEVVVEAEEDTLPSSSAWNAAPSHGEMKAAVVEKSTKTVKEAELDKKHVIADNKTKNLTKATPIAAVKEVVVEAEKDTPPSSLAWNAAPAQKEIKAAVVEESTKPVKEAELVQKHVIVDNKTKNVTKATPVAAVKEVVVVTEAVAEDAKIDKKAIANAFDGVASYEVNSVAKPKKVPMVEAAVSRPADAPGACGTCGGCSIQ</sequence>
<accession>M4C454</accession>
<evidence type="ECO:0000313" key="2">
    <source>
        <dbReference type="EnsemblProtists" id="HpaP813872"/>
    </source>
</evidence>
<dbReference type="InParanoid" id="M4C454"/>
<reference evidence="2" key="2">
    <citation type="submission" date="2015-06" db="UniProtKB">
        <authorList>
            <consortium name="EnsemblProtists"/>
        </authorList>
    </citation>
    <scope>IDENTIFICATION</scope>
    <source>
        <strain evidence="2">Emoy2</strain>
    </source>
</reference>
<dbReference type="EMBL" id="JH598200">
    <property type="status" value="NOT_ANNOTATED_CDS"/>
    <property type="molecule type" value="Genomic_DNA"/>
</dbReference>
<organism evidence="2 3">
    <name type="scientific">Hyaloperonospora arabidopsidis (strain Emoy2)</name>
    <name type="common">Downy mildew agent</name>
    <name type="synonym">Peronospora arabidopsidis</name>
    <dbReference type="NCBI Taxonomy" id="559515"/>
    <lineage>
        <taxon>Eukaryota</taxon>
        <taxon>Sar</taxon>
        <taxon>Stramenopiles</taxon>
        <taxon>Oomycota</taxon>
        <taxon>Peronosporomycetes</taxon>
        <taxon>Peronosporales</taxon>
        <taxon>Peronosporaceae</taxon>
        <taxon>Hyaloperonospora</taxon>
    </lineage>
</organism>
<feature type="region of interest" description="Disordered" evidence="1">
    <location>
        <begin position="30"/>
        <end position="97"/>
    </location>
</feature>
<dbReference type="OMA" id="AWNTAPV"/>
<evidence type="ECO:0000313" key="3">
    <source>
        <dbReference type="Proteomes" id="UP000011713"/>
    </source>
</evidence>
<dbReference type="eggNOG" id="ENOG502T265">
    <property type="taxonomic scope" value="Eukaryota"/>
</dbReference>
<reference evidence="3" key="1">
    <citation type="journal article" date="2010" name="Science">
        <title>Signatures of adaptation to obligate biotrophy in the Hyaloperonospora arabidopsidis genome.</title>
        <authorList>
            <person name="Baxter L."/>
            <person name="Tripathy S."/>
            <person name="Ishaque N."/>
            <person name="Boot N."/>
            <person name="Cabral A."/>
            <person name="Kemen E."/>
            <person name="Thines M."/>
            <person name="Ah-Fong A."/>
            <person name="Anderson R."/>
            <person name="Badejoko W."/>
            <person name="Bittner-Eddy P."/>
            <person name="Boore J.L."/>
            <person name="Chibucos M.C."/>
            <person name="Coates M."/>
            <person name="Dehal P."/>
            <person name="Delehaunty K."/>
            <person name="Dong S."/>
            <person name="Downton P."/>
            <person name="Dumas B."/>
            <person name="Fabro G."/>
            <person name="Fronick C."/>
            <person name="Fuerstenberg S.I."/>
            <person name="Fulton L."/>
            <person name="Gaulin E."/>
            <person name="Govers F."/>
            <person name="Hughes L."/>
            <person name="Humphray S."/>
            <person name="Jiang R.H."/>
            <person name="Judelson H."/>
            <person name="Kamoun S."/>
            <person name="Kyung K."/>
            <person name="Meijer H."/>
            <person name="Minx P."/>
            <person name="Morris P."/>
            <person name="Nelson J."/>
            <person name="Phuntumart V."/>
            <person name="Qutob D."/>
            <person name="Rehmany A."/>
            <person name="Rougon-Cardoso A."/>
            <person name="Ryden P."/>
            <person name="Torto-Alalibo T."/>
            <person name="Studholme D."/>
            <person name="Wang Y."/>
            <person name="Win J."/>
            <person name="Wood J."/>
            <person name="Clifton S.W."/>
            <person name="Rogers J."/>
            <person name="Van den Ackerveken G."/>
            <person name="Jones J.D."/>
            <person name="McDowell J.M."/>
            <person name="Beynon J."/>
            <person name="Tyler B.M."/>
        </authorList>
    </citation>
    <scope>NUCLEOTIDE SEQUENCE [LARGE SCALE GENOMIC DNA]</scope>
    <source>
        <strain evidence="3">Emoy2</strain>
    </source>
</reference>
<dbReference type="Proteomes" id="UP000011713">
    <property type="component" value="Unassembled WGS sequence"/>
</dbReference>
<feature type="compositionally biased region" description="Low complexity" evidence="1">
    <location>
        <begin position="31"/>
        <end position="62"/>
    </location>
</feature>
<evidence type="ECO:0000256" key="1">
    <source>
        <dbReference type="SAM" id="MobiDB-lite"/>
    </source>
</evidence>
<dbReference type="HOGENOM" id="CLU_022976_0_0_1"/>
<feature type="compositionally biased region" description="Polar residues" evidence="1">
    <location>
        <begin position="63"/>
        <end position="73"/>
    </location>
</feature>
<proteinExistence type="predicted"/>
<dbReference type="AlphaFoldDB" id="M4C454"/>
<name>M4C454_HYAAE</name>
<dbReference type="VEuPathDB" id="FungiDB:HpaG813872"/>
<dbReference type="EnsemblProtists" id="HpaT813872">
    <property type="protein sequence ID" value="HpaP813872"/>
    <property type="gene ID" value="HpaG813872"/>
</dbReference>